<dbReference type="SUPFAM" id="SSF56281">
    <property type="entry name" value="Metallo-hydrolase/oxidoreductase"/>
    <property type="match status" value="1"/>
</dbReference>
<accession>A0A1I0AYZ2</accession>
<dbReference type="InterPro" id="IPR052533">
    <property type="entry name" value="WalJ/YycJ-like"/>
</dbReference>
<dbReference type="PANTHER" id="PTHR47619:SF1">
    <property type="entry name" value="EXODEOXYRIBONUCLEASE WALJ"/>
    <property type="match status" value="1"/>
</dbReference>
<dbReference type="eggNOG" id="COG1235">
    <property type="taxonomic scope" value="Bacteria"/>
</dbReference>
<dbReference type="InterPro" id="IPR001279">
    <property type="entry name" value="Metallo-B-lactamas"/>
</dbReference>
<dbReference type="EMBL" id="FOIL01000003">
    <property type="protein sequence ID" value="SES99676.1"/>
    <property type="molecule type" value="Genomic_DNA"/>
</dbReference>
<proteinExistence type="predicted"/>
<dbReference type="SMART" id="SM00849">
    <property type="entry name" value="Lactamase_B"/>
    <property type="match status" value="1"/>
</dbReference>
<keyword evidence="3" id="KW-1185">Reference proteome</keyword>
<dbReference type="PANTHER" id="PTHR47619">
    <property type="entry name" value="METALLO-HYDROLASE YYCJ-RELATED"/>
    <property type="match status" value="1"/>
</dbReference>
<gene>
    <name evidence="2" type="ORF">SAMN04487771_100331</name>
</gene>
<evidence type="ECO:0000259" key="1">
    <source>
        <dbReference type="SMART" id="SM00849"/>
    </source>
</evidence>
<dbReference type="STRING" id="1526.SAMN02910262_01564"/>
<dbReference type="Gene3D" id="3.60.15.10">
    <property type="entry name" value="Ribonuclease Z/Hydroxyacylglutathione hydrolase-like"/>
    <property type="match status" value="1"/>
</dbReference>
<reference evidence="3" key="1">
    <citation type="submission" date="2016-10" db="EMBL/GenBank/DDBJ databases">
        <authorList>
            <person name="Varghese N."/>
            <person name="Submissions S."/>
        </authorList>
    </citation>
    <scope>NUCLEOTIDE SEQUENCE [LARGE SCALE GENOMIC DNA]</scope>
    <source>
        <strain evidence="3">KH1P1</strain>
    </source>
</reference>
<dbReference type="RefSeq" id="WP_074648211.1">
    <property type="nucleotide sequence ID" value="NZ_FOIL01000003.1"/>
</dbReference>
<protein>
    <submittedName>
        <fullName evidence="2">Phosphoribosyl 1,2-cyclic phosphodiesterase</fullName>
    </submittedName>
</protein>
<dbReference type="Proteomes" id="UP000199820">
    <property type="component" value="Unassembled WGS sequence"/>
</dbReference>
<dbReference type="OrthoDB" id="9781189at2"/>
<evidence type="ECO:0000313" key="2">
    <source>
        <dbReference type="EMBL" id="SES99676.1"/>
    </source>
</evidence>
<feature type="domain" description="Metallo-beta-lactamase" evidence="1">
    <location>
        <begin position="11"/>
        <end position="191"/>
    </location>
</feature>
<dbReference type="Pfam" id="PF00753">
    <property type="entry name" value="Lactamase_B"/>
    <property type="match status" value="1"/>
</dbReference>
<name>A0A1I0AYZ2_9FIRM</name>
<organism evidence="2 3">
    <name type="scientific">[Clostridium] aminophilum</name>
    <dbReference type="NCBI Taxonomy" id="1526"/>
    <lineage>
        <taxon>Bacteria</taxon>
        <taxon>Bacillati</taxon>
        <taxon>Bacillota</taxon>
        <taxon>Clostridia</taxon>
        <taxon>Lachnospirales</taxon>
        <taxon>Lachnospiraceae</taxon>
    </lineage>
</organism>
<dbReference type="InterPro" id="IPR036866">
    <property type="entry name" value="RibonucZ/Hydroxyglut_hydro"/>
</dbReference>
<sequence length="265" mass="29164">MRMVSIASGSNGNCTYVGSDDTHVLVDAGISNKRIELGLKELGLSPADLTAIFVTHEHSDHISGLNILSKKYSVPIYSAPGTVRAMKQMKSLDRVDAELYHEVGADADVRIGDLDILPFSIDHDAAEPMAYRISCGSKSVAVATDMGHYSPYIVDHLRNLDAALIEANHDVRMLEAGPYPYPLKRRILGDYGHLSNENSGRLISEILNDGIKHIFLGHLSKENNYPELAYETVKLEIDESDNSYKSKDFDITVATRDAMSEVVTI</sequence>
<dbReference type="AlphaFoldDB" id="A0A1I0AYZ2"/>
<evidence type="ECO:0000313" key="3">
    <source>
        <dbReference type="Proteomes" id="UP000199820"/>
    </source>
</evidence>